<feature type="region of interest" description="Disordered" evidence="1">
    <location>
        <begin position="422"/>
        <end position="446"/>
    </location>
</feature>
<dbReference type="InterPro" id="IPR054127">
    <property type="entry name" value="Pcf11_C"/>
</dbReference>
<feature type="compositionally biased region" description="Polar residues" evidence="1">
    <location>
        <begin position="213"/>
        <end position="225"/>
    </location>
</feature>
<feature type="domain" description="CID" evidence="2">
    <location>
        <begin position="6"/>
        <end position="144"/>
    </location>
</feature>
<dbReference type="Pfam" id="PF04818">
    <property type="entry name" value="CID"/>
    <property type="match status" value="1"/>
</dbReference>
<dbReference type="PROSITE" id="PS51391">
    <property type="entry name" value="CID"/>
    <property type="match status" value="1"/>
</dbReference>
<dbReference type="CDD" id="cd16982">
    <property type="entry name" value="CID_Pcf11"/>
    <property type="match status" value="1"/>
</dbReference>
<dbReference type="Gene3D" id="1.25.40.90">
    <property type="match status" value="1"/>
</dbReference>
<accession>A0ABR1XCX8</accession>
<dbReference type="SUPFAM" id="SSF48464">
    <property type="entry name" value="ENTH/VHS domain"/>
    <property type="match status" value="1"/>
</dbReference>
<evidence type="ECO:0000313" key="4">
    <source>
        <dbReference type="Proteomes" id="UP001433268"/>
    </source>
</evidence>
<dbReference type="InterPro" id="IPR006569">
    <property type="entry name" value="CID_dom"/>
</dbReference>
<dbReference type="Proteomes" id="UP001433268">
    <property type="component" value="Unassembled WGS sequence"/>
</dbReference>
<dbReference type="PANTHER" id="PTHR15921">
    <property type="entry name" value="PRE-MRNA CLEAVAGE COMPLEX II"/>
    <property type="match status" value="1"/>
</dbReference>
<evidence type="ECO:0000313" key="3">
    <source>
        <dbReference type="EMBL" id="KAK8094523.1"/>
    </source>
</evidence>
<feature type="compositionally biased region" description="Polar residues" evidence="1">
    <location>
        <begin position="188"/>
        <end position="200"/>
    </location>
</feature>
<dbReference type="Pfam" id="PF21936">
    <property type="entry name" value="Pcf11_C"/>
    <property type="match status" value="1"/>
</dbReference>
<dbReference type="PANTHER" id="PTHR15921:SF3">
    <property type="entry name" value="PRE-MRNA CLEAVAGE COMPLEX 2 PROTEIN PCF11"/>
    <property type="match status" value="1"/>
</dbReference>
<dbReference type="InterPro" id="IPR008942">
    <property type="entry name" value="ENTH_VHS"/>
</dbReference>
<protein>
    <recommendedName>
        <fullName evidence="2">CID domain-containing protein</fullName>
    </recommendedName>
</protein>
<sequence>MASYQESEHFAEDFREALEDLQVNNRYDIQNLTMIARENTEHALAIAQTLQNHIKRVASHKKLPSLYVLDSIIKNVGTPYTLFFGKRLFETYMDAYASVDMPTRRKMDEMLKTWKEPIPGSIDTRPVFPPDVTRPIENALIKARTSAMAAQQQHYRNEQQLLGRGRPMPQQPPVPYRNTPTPPNVRPSSQASGYPGNHSNGAGPFGPPPQAPSQYHQHQNINMPTRPTPQPSASMPAFQPPYPGGYGMPQPGISVDALNNDIQQLIAASKAEFARSPHDPSIQTRLKALLDLQSILQTQNLPQDQLVLIKNRIAELAVTIRATPAQTPYTCTYSTSRSSSSSPFSSSGSAEGFHRFSIGFRCSGCSAGKKFCHTTSIYTSAPPATMAIRSPPPQRVELPKPAAPAPSDALSLMEMLRKAGMIPPPSTGPSSGSTPAPNHMPPMPSLPFPLPRPVVSGPPTVENMTSDITFTASSLKQFRPHLVPLLFESLGTQCTQCGRRFKNDAEGKKKKTAHMDWHFKVNQRIAEADKAGQNRGWLVDEHDWVGTRETIDVIGGVPTAQAAATQGGSVAKLPKMQYIPVPDDPVLLNSVCPICQEKFKQVYLDEEWVWEDALEVGDRIYHASCHREATGGSSTVAAVKYGGGGRATPEPVLGKRKAEVSLYHPSFLYMSPPKRTHTSLLFNSRSTDHVFLKQDDLTSLRAGKLKMEV</sequence>
<organism evidence="3 4">
    <name type="scientific">Apiospora hydei</name>
    <dbReference type="NCBI Taxonomy" id="1337664"/>
    <lineage>
        <taxon>Eukaryota</taxon>
        <taxon>Fungi</taxon>
        <taxon>Dikarya</taxon>
        <taxon>Ascomycota</taxon>
        <taxon>Pezizomycotina</taxon>
        <taxon>Sordariomycetes</taxon>
        <taxon>Xylariomycetidae</taxon>
        <taxon>Amphisphaeriales</taxon>
        <taxon>Apiosporaceae</taxon>
        <taxon>Apiospora</taxon>
    </lineage>
</organism>
<dbReference type="SMART" id="SM00582">
    <property type="entry name" value="RPR"/>
    <property type="match status" value="1"/>
</dbReference>
<dbReference type="InterPro" id="IPR021605">
    <property type="entry name" value="Pcf11_Clp1-ID"/>
</dbReference>
<dbReference type="InterPro" id="IPR045154">
    <property type="entry name" value="PCF11-like"/>
</dbReference>
<dbReference type="InterPro" id="IPR047415">
    <property type="entry name" value="Pcf11_CID"/>
</dbReference>
<dbReference type="RefSeq" id="XP_066675296.1">
    <property type="nucleotide sequence ID" value="XM_066805523.1"/>
</dbReference>
<feature type="compositionally biased region" description="Low complexity" evidence="1">
    <location>
        <begin position="428"/>
        <end position="437"/>
    </location>
</feature>
<proteinExistence type="predicted"/>
<dbReference type="EMBL" id="JAQQWN010000002">
    <property type="protein sequence ID" value="KAK8094523.1"/>
    <property type="molecule type" value="Genomic_DNA"/>
</dbReference>
<name>A0ABR1XCX8_9PEZI</name>
<reference evidence="3 4" key="1">
    <citation type="submission" date="2023-01" db="EMBL/GenBank/DDBJ databases">
        <title>Analysis of 21 Apiospora genomes using comparative genomics revels a genus with tremendous synthesis potential of carbohydrate active enzymes and secondary metabolites.</title>
        <authorList>
            <person name="Sorensen T."/>
        </authorList>
    </citation>
    <scope>NUCLEOTIDE SEQUENCE [LARGE SCALE GENOMIC DNA]</scope>
    <source>
        <strain evidence="3 4">CBS 114990</strain>
    </source>
</reference>
<evidence type="ECO:0000256" key="1">
    <source>
        <dbReference type="SAM" id="MobiDB-lite"/>
    </source>
</evidence>
<feature type="region of interest" description="Disordered" evidence="1">
    <location>
        <begin position="160"/>
        <end position="237"/>
    </location>
</feature>
<dbReference type="Pfam" id="PF11526">
    <property type="entry name" value="Pfc11_Clp1_ID"/>
    <property type="match status" value="1"/>
</dbReference>
<comment type="caution">
    <text evidence="3">The sequence shown here is derived from an EMBL/GenBank/DDBJ whole genome shotgun (WGS) entry which is preliminary data.</text>
</comment>
<dbReference type="GeneID" id="92038583"/>
<keyword evidence="4" id="KW-1185">Reference proteome</keyword>
<gene>
    <name evidence="3" type="ORF">PG997_001208</name>
</gene>
<feature type="compositionally biased region" description="Pro residues" evidence="1">
    <location>
        <begin position="169"/>
        <end position="185"/>
    </location>
</feature>
<evidence type="ECO:0000259" key="2">
    <source>
        <dbReference type="PROSITE" id="PS51391"/>
    </source>
</evidence>